<evidence type="ECO:0000313" key="3">
    <source>
        <dbReference type="Proteomes" id="UP000673691"/>
    </source>
</evidence>
<feature type="compositionally biased region" description="Low complexity" evidence="1">
    <location>
        <begin position="1"/>
        <end position="18"/>
    </location>
</feature>
<feature type="region of interest" description="Disordered" evidence="1">
    <location>
        <begin position="134"/>
        <end position="180"/>
    </location>
</feature>
<gene>
    <name evidence="2" type="ORF">BJ554DRAFT_6889</name>
</gene>
<feature type="region of interest" description="Disordered" evidence="1">
    <location>
        <begin position="1"/>
        <end position="22"/>
    </location>
</feature>
<accession>A0A8H7ZWX1</accession>
<reference evidence="2 3" key="1">
    <citation type="journal article" name="Sci. Rep.">
        <title>Genome-scale phylogenetic analyses confirm Olpidium as the closest living zoosporic fungus to the non-flagellated, terrestrial fungi.</title>
        <authorList>
            <person name="Chang Y."/>
            <person name="Rochon D."/>
            <person name="Sekimoto S."/>
            <person name="Wang Y."/>
            <person name="Chovatia M."/>
            <person name="Sandor L."/>
            <person name="Salamov A."/>
            <person name="Grigoriev I.V."/>
            <person name="Stajich J.E."/>
            <person name="Spatafora J.W."/>
        </authorList>
    </citation>
    <scope>NUCLEOTIDE SEQUENCE [LARGE SCALE GENOMIC DNA]</scope>
    <source>
        <strain evidence="2">S191</strain>
    </source>
</reference>
<keyword evidence="3" id="KW-1185">Reference proteome</keyword>
<protein>
    <submittedName>
        <fullName evidence="2">Uncharacterized protein</fullName>
    </submittedName>
</protein>
<evidence type="ECO:0000256" key="1">
    <source>
        <dbReference type="SAM" id="MobiDB-lite"/>
    </source>
</evidence>
<sequence length="180" mass="20268">METSMQAGTAGGTVQAVGRDASGPPGELYKEIYTYRAPWPVFGLDWSKRPGKEGFRLAVTSFLEDCSNKVVQCASYRTTSLHARFSARRVFRRFRHSRTRLCCTRSRDAVLPTAPDHRRVRSCRVPFRRRLHASRGERPSLPLEQSSMGSLQGRRRHPRFAGDNQRVSSAMGGATGRPRC</sequence>
<dbReference type="Proteomes" id="UP000673691">
    <property type="component" value="Unassembled WGS sequence"/>
</dbReference>
<organism evidence="2 3">
    <name type="scientific">Olpidium bornovanus</name>
    <dbReference type="NCBI Taxonomy" id="278681"/>
    <lineage>
        <taxon>Eukaryota</taxon>
        <taxon>Fungi</taxon>
        <taxon>Fungi incertae sedis</taxon>
        <taxon>Olpidiomycota</taxon>
        <taxon>Olpidiomycotina</taxon>
        <taxon>Olpidiomycetes</taxon>
        <taxon>Olpidiales</taxon>
        <taxon>Olpidiaceae</taxon>
        <taxon>Olpidium</taxon>
    </lineage>
</organism>
<name>A0A8H7ZWX1_9FUNG</name>
<dbReference type="OrthoDB" id="2420021at2759"/>
<proteinExistence type="predicted"/>
<comment type="caution">
    <text evidence="2">The sequence shown here is derived from an EMBL/GenBank/DDBJ whole genome shotgun (WGS) entry which is preliminary data.</text>
</comment>
<evidence type="ECO:0000313" key="2">
    <source>
        <dbReference type="EMBL" id="KAG5460991.1"/>
    </source>
</evidence>
<dbReference type="EMBL" id="JAEFCI010004367">
    <property type="protein sequence ID" value="KAG5460991.1"/>
    <property type="molecule type" value="Genomic_DNA"/>
</dbReference>
<dbReference type="AlphaFoldDB" id="A0A8H7ZWX1"/>